<dbReference type="Proteomes" id="UP001165080">
    <property type="component" value="Unassembled WGS sequence"/>
</dbReference>
<dbReference type="PANTHER" id="PTHR31110">
    <property type="entry name" value="PESTICIDAL CRYSTAL CRY8BA PROTEIN"/>
    <property type="match status" value="1"/>
</dbReference>
<name>A0A9W6F3L9_9CHLO</name>
<evidence type="ECO:0000313" key="1">
    <source>
        <dbReference type="EMBL" id="GLC55197.1"/>
    </source>
</evidence>
<keyword evidence="2" id="KW-1185">Reference proteome</keyword>
<comment type="caution">
    <text evidence="1">The sequence shown here is derived from an EMBL/GenBank/DDBJ whole genome shotgun (WGS) entry which is preliminary data.</text>
</comment>
<protein>
    <submittedName>
        <fullName evidence="1">Uncharacterized protein</fullName>
    </submittedName>
</protein>
<accession>A0A9W6F3L9</accession>
<dbReference type="EMBL" id="BRXU01000012">
    <property type="protein sequence ID" value="GLC55197.1"/>
    <property type="molecule type" value="Genomic_DNA"/>
</dbReference>
<organism evidence="1 2">
    <name type="scientific">Pleodorina starrii</name>
    <dbReference type="NCBI Taxonomy" id="330485"/>
    <lineage>
        <taxon>Eukaryota</taxon>
        <taxon>Viridiplantae</taxon>
        <taxon>Chlorophyta</taxon>
        <taxon>core chlorophytes</taxon>
        <taxon>Chlorophyceae</taxon>
        <taxon>CS clade</taxon>
        <taxon>Chlamydomonadales</taxon>
        <taxon>Volvocaceae</taxon>
        <taxon>Pleodorina</taxon>
    </lineage>
</organism>
<dbReference type="AlphaFoldDB" id="A0A9W6F3L9"/>
<dbReference type="PANTHER" id="PTHR31110:SF2">
    <property type="entry name" value="PESTICIDAL CRYSTAL CRY8BA PROTEIN"/>
    <property type="match status" value="1"/>
</dbReference>
<evidence type="ECO:0000313" key="2">
    <source>
        <dbReference type="Proteomes" id="UP001165080"/>
    </source>
</evidence>
<gene>
    <name evidence="1" type="primary">PLESTBF000465</name>
    <name evidence="1" type="ORF">PLESTB_000954100</name>
</gene>
<reference evidence="1 2" key="1">
    <citation type="journal article" date="2023" name="Commun. Biol.">
        <title>Reorganization of the ancestral sex-determining regions during the evolution of trioecy in Pleodorina starrii.</title>
        <authorList>
            <person name="Takahashi K."/>
            <person name="Suzuki S."/>
            <person name="Kawai-Toyooka H."/>
            <person name="Yamamoto K."/>
            <person name="Hamaji T."/>
            <person name="Ootsuki R."/>
            <person name="Yamaguchi H."/>
            <person name="Kawachi M."/>
            <person name="Higashiyama T."/>
            <person name="Nozaki H."/>
        </authorList>
    </citation>
    <scope>NUCLEOTIDE SEQUENCE [LARGE SCALE GENOMIC DNA]</scope>
    <source>
        <strain evidence="1 2">NIES-4479</strain>
    </source>
</reference>
<sequence length="155" mass="17606">MPDTNIRVALNQPRPPSDAHTGFQQVSTTTQQREFVEALMRPILASCEDALQALRGPLDSRVFIAMGRALWDCMAKDLYEFVHLLQEGNVPAAWRLRKHAELALPLLCEFFRGRLLAWMSGCIRDRDLEMPNHVDKAQKLLAQNNAMLNITLNPI</sequence>
<proteinExistence type="predicted"/>